<gene>
    <name evidence="16" type="primary">accC</name>
    <name evidence="16" type="ORF">EIO64_13335</name>
</gene>
<dbReference type="PROSITE" id="PS00867">
    <property type="entry name" value="CPSASE_2"/>
    <property type="match status" value="1"/>
</dbReference>
<keyword evidence="5 13" id="KW-0436">Ligase</keyword>
<protein>
    <recommendedName>
        <fullName evidence="4 13">Biotin carboxylase</fullName>
        <ecNumber evidence="4 13">6.3.4.14</ecNumber>
    </recommendedName>
    <alternativeName>
        <fullName evidence="13">Acetyl-coenzyme A carboxylase biotin carboxylase subunit A</fullName>
    </alternativeName>
</protein>
<dbReference type="AlphaFoldDB" id="A0A4D7AQV0"/>
<evidence type="ECO:0000256" key="7">
    <source>
        <dbReference type="ARBA" id="ARBA00022741"/>
    </source>
</evidence>
<dbReference type="InterPro" id="IPR011764">
    <property type="entry name" value="Biotin_carboxylation_dom"/>
</dbReference>
<reference evidence="17" key="1">
    <citation type="submission" date="2018-12" db="EMBL/GenBank/DDBJ databases">
        <title>Dusodibacter welbiota gen. nov., sp. nov., isolated from human faeces and emended description of the Oscillibacter genus.</title>
        <authorList>
            <person name="Le Roy T."/>
            <person name="Van der Smissen P."/>
            <person name="Delzenne N."/>
            <person name="Muccioli G."/>
            <person name="Collet J.F."/>
            <person name="Cani P.D."/>
        </authorList>
    </citation>
    <scope>NUCLEOTIDE SEQUENCE [LARGE SCALE GENOMIC DNA]</scope>
    <source>
        <strain evidence="17">J115</strain>
    </source>
</reference>
<feature type="domain" description="ATP-grasp" evidence="14">
    <location>
        <begin position="120"/>
        <end position="318"/>
    </location>
</feature>
<dbReference type="Pfam" id="PF02786">
    <property type="entry name" value="CPSase_L_D2"/>
    <property type="match status" value="1"/>
</dbReference>
<dbReference type="NCBIfam" id="TIGR00514">
    <property type="entry name" value="accC"/>
    <property type="match status" value="1"/>
</dbReference>
<evidence type="ECO:0000313" key="17">
    <source>
        <dbReference type="Proteomes" id="UP000298642"/>
    </source>
</evidence>
<keyword evidence="13" id="KW-0275">Fatty acid biosynthesis</keyword>
<organism evidence="16 17">
    <name type="scientific">Dysosmobacter welbionis</name>
    <dbReference type="NCBI Taxonomy" id="2093857"/>
    <lineage>
        <taxon>Bacteria</taxon>
        <taxon>Bacillati</taxon>
        <taxon>Bacillota</taxon>
        <taxon>Clostridia</taxon>
        <taxon>Eubacteriales</taxon>
        <taxon>Oscillospiraceae</taxon>
        <taxon>Dysosmobacter</taxon>
    </lineage>
</organism>
<name>A0A4D7AQV0_9FIRM</name>
<dbReference type="Pfam" id="PF00289">
    <property type="entry name" value="Biotin_carb_N"/>
    <property type="match status" value="1"/>
</dbReference>
<comment type="catalytic activity">
    <reaction evidence="11 13">
        <text>N(6)-biotinyl-L-lysyl-[protein] + hydrogencarbonate + ATP = N(6)-carboxybiotinyl-L-lysyl-[protein] + ADP + phosphate + H(+)</text>
        <dbReference type="Rhea" id="RHEA:13501"/>
        <dbReference type="Rhea" id="RHEA-COMP:10505"/>
        <dbReference type="Rhea" id="RHEA-COMP:10506"/>
        <dbReference type="ChEBI" id="CHEBI:15378"/>
        <dbReference type="ChEBI" id="CHEBI:17544"/>
        <dbReference type="ChEBI" id="CHEBI:30616"/>
        <dbReference type="ChEBI" id="CHEBI:43474"/>
        <dbReference type="ChEBI" id="CHEBI:83144"/>
        <dbReference type="ChEBI" id="CHEBI:83145"/>
        <dbReference type="ChEBI" id="CHEBI:456216"/>
        <dbReference type="EC" id="6.3.4.14"/>
    </reaction>
</comment>
<keyword evidence="7 12" id="KW-0547">Nucleotide-binding</keyword>
<dbReference type="PROSITE" id="PS50975">
    <property type="entry name" value="ATP_GRASP"/>
    <property type="match status" value="1"/>
</dbReference>
<dbReference type="EC" id="6.3.4.14" evidence="4 13"/>
<evidence type="ECO:0000259" key="15">
    <source>
        <dbReference type="PROSITE" id="PS50979"/>
    </source>
</evidence>
<dbReference type="FunFam" id="3.30.1490.20:FF:000018">
    <property type="entry name" value="Biotin carboxylase"/>
    <property type="match status" value="1"/>
</dbReference>
<dbReference type="SUPFAM" id="SSF56059">
    <property type="entry name" value="Glutathione synthetase ATP-binding domain-like"/>
    <property type="match status" value="1"/>
</dbReference>
<evidence type="ECO:0000256" key="5">
    <source>
        <dbReference type="ARBA" id="ARBA00022598"/>
    </source>
</evidence>
<dbReference type="PANTHER" id="PTHR48095:SF2">
    <property type="entry name" value="BIOTIN CARBOXYLASE, CHLOROPLASTIC"/>
    <property type="match status" value="1"/>
</dbReference>
<comment type="pathway">
    <text evidence="2 13">Lipid metabolism; malonyl-CoA biosynthesis; malonyl-CoA from acetyl-CoA: step 1/1.</text>
</comment>
<feature type="domain" description="Biotin carboxylation" evidence="15">
    <location>
        <begin position="1"/>
        <end position="447"/>
    </location>
</feature>
<dbReference type="PROSITE" id="PS00866">
    <property type="entry name" value="CPSASE_1"/>
    <property type="match status" value="1"/>
</dbReference>
<evidence type="ECO:0000256" key="13">
    <source>
        <dbReference type="RuleBase" id="RU365063"/>
    </source>
</evidence>
<evidence type="ECO:0000256" key="4">
    <source>
        <dbReference type="ARBA" id="ARBA00013263"/>
    </source>
</evidence>
<evidence type="ECO:0000256" key="1">
    <source>
        <dbReference type="ARBA" id="ARBA00003761"/>
    </source>
</evidence>
<dbReference type="Proteomes" id="UP000298642">
    <property type="component" value="Chromosome"/>
</dbReference>
<dbReference type="GO" id="GO:0046872">
    <property type="term" value="F:metal ion binding"/>
    <property type="evidence" value="ECO:0007669"/>
    <property type="project" value="UniProtKB-KW"/>
</dbReference>
<dbReference type="GO" id="GO:0004075">
    <property type="term" value="F:biotin carboxylase activity"/>
    <property type="evidence" value="ECO:0007669"/>
    <property type="project" value="UniProtKB-EC"/>
</dbReference>
<keyword evidence="10 13" id="KW-0092">Biotin</keyword>
<evidence type="ECO:0000256" key="6">
    <source>
        <dbReference type="ARBA" id="ARBA00022723"/>
    </source>
</evidence>
<dbReference type="FunFam" id="3.40.50.20:FF:000010">
    <property type="entry name" value="Propionyl-CoA carboxylase subunit alpha"/>
    <property type="match status" value="1"/>
</dbReference>
<dbReference type="InterPro" id="IPR051602">
    <property type="entry name" value="ACC_Biotin_Carboxylase"/>
</dbReference>
<accession>A0A4D7AQV0</accession>
<evidence type="ECO:0000256" key="3">
    <source>
        <dbReference type="ARBA" id="ARBA00011750"/>
    </source>
</evidence>
<dbReference type="NCBIfam" id="NF006367">
    <property type="entry name" value="PRK08591.1"/>
    <property type="match status" value="1"/>
</dbReference>
<dbReference type="InterPro" id="IPR005482">
    <property type="entry name" value="Biotin_COase_C"/>
</dbReference>
<dbReference type="GO" id="GO:0006633">
    <property type="term" value="P:fatty acid biosynthetic process"/>
    <property type="evidence" value="ECO:0007669"/>
    <property type="project" value="UniProtKB-KW"/>
</dbReference>
<dbReference type="SUPFAM" id="SSF52440">
    <property type="entry name" value="PreATP-grasp domain"/>
    <property type="match status" value="1"/>
</dbReference>
<dbReference type="KEGG" id="obj:EIO64_13335"/>
<dbReference type="InterPro" id="IPR004549">
    <property type="entry name" value="Acetyl_CoA_COase_biotin_COase"/>
</dbReference>
<dbReference type="InterPro" id="IPR005479">
    <property type="entry name" value="CPAse_ATP-bd"/>
</dbReference>
<dbReference type="PANTHER" id="PTHR48095">
    <property type="entry name" value="PYRUVATE CARBOXYLASE SUBUNIT A"/>
    <property type="match status" value="1"/>
</dbReference>
<keyword evidence="13" id="KW-0276">Fatty acid metabolism</keyword>
<dbReference type="SUPFAM" id="SSF51246">
    <property type="entry name" value="Rudiment single hybrid motif"/>
    <property type="match status" value="1"/>
</dbReference>
<dbReference type="GeneID" id="89521589"/>
<dbReference type="InterPro" id="IPR016185">
    <property type="entry name" value="PreATP-grasp_dom_sf"/>
</dbReference>
<dbReference type="RefSeq" id="WP_021751424.1">
    <property type="nucleotide sequence ID" value="NZ_CP034413.3"/>
</dbReference>
<evidence type="ECO:0000256" key="12">
    <source>
        <dbReference type="PROSITE-ProRule" id="PRU00409"/>
    </source>
</evidence>
<sequence length="463" mass="50297">MLRRVLIANRGEIALRVLRACRELGIETVAVYSQADADALHVQLAGQAVCIGPARAADSYLNQDALLTVAKATGCDGVHPGYGFLSENADFADACAAAGLTFIGPSGDAIRKAGSKSAARDLMRAAGVPVTPGSDGPVASVEEALTAAESVGYPVLLKASAGGGGRGIRRCDRPEDLSAAFAEAKAEAQACFGNDEMYLEKLVLRPRHIEFQVLADRYGNVIHLGDRDCSVQRRNQKLIEEAPARCLTPELRERMGAAAVKAAKAVGYENAGTVEFLLDPDREHFYFMEMNTRIQVEHGVTELVTGVDLVRQQLRIASGLALRLRQEDVTLQGHAIECRINAEDPVQGFRPCPGRVDFLHFPGGPGVRVDSCLYSGCELSPYYDSMAAKILAYAPTRMETIRRMRRCLEEFTLEGFPTNAELSYQILYHPEFILGECTTAFLDEHLSELLEFSRKLSESGVDA</sequence>
<evidence type="ECO:0000256" key="9">
    <source>
        <dbReference type="ARBA" id="ARBA00022842"/>
    </source>
</evidence>
<comment type="subunit">
    <text evidence="3 13">Acetyl-CoA carboxylase is a heterohexamer of biotin carboxyl carrier protein, biotin carboxylase and the two subunits of carboxyl transferase in a 2:2 complex.</text>
</comment>
<dbReference type="InterPro" id="IPR011054">
    <property type="entry name" value="Rudment_hybrid_motif"/>
</dbReference>
<dbReference type="Pfam" id="PF02785">
    <property type="entry name" value="Biotin_carb_C"/>
    <property type="match status" value="1"/>
</dbReference>
<evidence type="ECO:0000256" key="2">
    <source>
        <dbReference type="ARBA" id="ARBA00004956"/>
    </source>
</evidence>
<dbReference type="InterPro" id="IPR011761">
    <property type="entry name" value="ATP-grasp"/>
</dbReference>
<dbReference type="InterPro" id="IPR005481">
    <property type="entry name" value="BC-like_N"/>
</dbReference>
<dbReference type="Gene3D" id="3.30.470.20">
    <property type="entry name" value="ATP-grasp fold, B domain"/>
    <property type="match status" value="1"/>
</dbReference>
<dbReference type="EMBL" id="CP034413">
    <property type="protein sequence ID" value="QCI60075.1"/>
    <property type="molecule type" value="Genomic_DNA"/>
</dbReference>
<evidence type="ECO:0000313" key="16">
    <source>
        <dbReference type="EMBL" id="QCI60075.1"/>
    </source>
</evidence>
<dbReference type="UniPathway" id="UPA00655">
    <property type="reaction ID" value="UER00711"/>
</dbReference>
<comment type="function">
    <text evidence="1 13">This protein is a component of the acetyl coenzyme A carboxylase complex; first, biotin carboxylase catalyzes the carboxylation of the carrier protein and then the transcarboxylase transfers the carboxyl group to form malonyl-CoA.</text>
</comment>
<evidence type="ECO:0000256" key="10">
    <source>
        <dbReference type="ARBA" id="ARBA00023267"/>
    </source>
</evidence>
<keyword evidence="8 12" id="KW-0067">ATP-binding</keyword>
<dbReference type="PROSITE" id="PS50979">
    <property type="entry name" value="BC"/>
    <property type="match status" value="1"/>
</dbReference>
<evidence type="ECO:0000256" key="8">
    <source>
        <dbReference type="ARBA" id="ARBA00022840"/>
    </source>
</evidence>
<evidence type="ECO:0000259" key="14">
    <source>
        <dbReference type="PROSITE" id="PS50975"/>
    </source>
</evidence>
<keyword evidence="6" id="KW-0479">Metal-binding</keyword>
<keyword evidence="13" id="KW-0443">Lipid metabolism</keyword>
<dbReference type="GO" id="GO:0005524">
    <property type="term" value="F:ATP binding"/>
    <property type="evidence" value="ECO:0007669"/>
    <property type="project" value="UniProtKB-UniRule"/>
</dbReference>
<keyword evidence="17" id="KW-1185">Reference proteome</keyword>
<evidence type="ECO:0000256" key="11">
    <source>
        <dbReference type="ARBA" id="ARBA00048600"/>
    </source>
</evidence>
<keyword evidence="13" id="KW-0444">Lipid biosynthesis</keyword>
<dbReference type="SMART" id="SM00878">
    <property type="entry name" value="Biotin_carb_C"/>
    <property type="match status" value="1"/>
</dbReference>
<keyword evidence="9" id="KW-0460">Magnesium</keyword>
<proteinExistence type="predicted"/>
<dbReference type="GO" id="GO:2001295">
    <property type="term" value="P:malonyl-CoA biosynthetic process"/>
    <property type="evidence" value="ECO:0007669"/>
    <property type="project" value="UniProtKB-UniPathway"/>
</dbReference>